<sequence length="350" mass="38777">MIQNDYYSQDVHGPYELYDIGNLDLEEGGTIRDCKLAYATFGTLNAAKDNAILIPTWYSGTSKILEQVYTGSGRALDPDKYFIIIVNQIGNGLSSSPHNTPSPGGMGNFPHVRIGDDVRAQYQLVTEHFGLTSLALVVGGSMGAQQTYEWAVRYPEMVKRAAPIAGTAKNTIHDSLFTDTLVEAITSDPGFNKGFYSSSAEVREGLLRHAKMWAVMGWSTEFFQQERHKALGFSSMDDFIINFMNGYFCEMDPNNLLCMAWKWQRGDVSRHTGGDLRAALSRIQAKTFVMPMSSDMFFPPADCQAEWRLIPDAEFRPIQTIDGHLALFGADPNAIAQLDQNLSELLAAAV</sequence>
<dbReference type="InterPro" id="IPR029058">
    <property type="entry name" value="AB_hydrolase_fold"/>
</dbReference>
<keyword evidence="4" id="KW-1185">Reference proteome</keyword>
<accession>W4LP87</accession>
<organism evidence="3 4">
    <name type="scientific">Entotheonella factor</name>
    <dbReference type="NCBI Taxonomy" id="1429438"/>
    <lineage>
        <taxon>Bacteria</taxon>
        <taxon>Pseudomonadati</taxon>
        <taxon>Nitrospinota/Tectimicrobiota group</taxon>
        <taxon>Candidatus Tectimicrobiota</taxon>
        <taxon>Candidatus Entotheonellia</taxon>
        <taxon>Candidatus Entotheonellales</taxon>
        <taxon>Candidatus Entotheonellaceae</taxon>
        <taxon>Candidatus Entotheonella</taxon>
    </lineage>
</organism>
<evidence type="ECO:0000256" key="1">
    <source>
        <dbReference type="PIRSR" id="PIRSR000443-1"/>
    </source>
</evidence>
<dbReference type="Proteomes" id="UP000019141">
    <property type="component" value="Unassembled WGS sequence"/>
</dbReference>
<evidence type="ECO:0000259" key="2">
    <source>
        <dbReference type="Pfam" id="PF00561"/>
    </source>
</evidence>
<feature type="active site" description="Nucleophile" evidence="1">
    <location>
        <position position="141"/>
    </location>
</feature>
<protein>
    <recommendedName>
        <fullName evidence="2">AB hydrolase-1 domain-containing protein</fullName>
    </recommendedName>
</protein>
<feature type="active site" evidence="1">
    <location>
        <position position="295"/>
    </location>
</feature>
<dbReference type="Gene3D" id="3.40.50.1820">
    <property type="entry name" value="alpha/beta hydrolase"/>
    <property type="match status" value="1"/>
</dbReference>
<evidence type="ECO:0000313" key="4">
    <source>
        <dbReference type="Proteomes" id="UP000019141"/>
    </source>
</evidence>
<reference evidence="3 4" key="1">
    <citation type="journal article" date="2014" name="Nature">
        <title>An environmental bacterial taxon with a large and distinct metabolic repertoire.</title>
        <authorList>
            <person name="Wilson M.C."/>
            <person name="Mori T."/>
            <person name="Ruckert C."/>
            <person name="Uria A.R."/>
            <person name="Helf M.J."/>
            <person name="Takada K."/>
            <person name="Gernert C."/>
            <person name="Steffens U.A."/>
            <person name="Heycke N."/>
            <person name="Schmitt S."/>
            <person name="Rinke C."/>
            <person name="Helfrich E.J."/>
            <person name="Brachmann A.O."/>
            <person name="Gurgui C."/>
            <person name="Wakimoto T."/>
            <person name="Kracht M."/>
            <person name="Crusemann M."/>
            <person name="Hentschel U."/>
            <person name="Abe I."/>
            <person name="Matsunaga S."/>
            <person name="Kalinowski J."/>
            <person name="Takeyama H."/>
            <person name="Piel J."/>
        </authorList>
    </citation>
    <scope>NUCLEOTIDE SEQUENCE [LARGE SCALE GENOMIC DNA]</scope>
    <source>
        <strain evidence="4">TSY1</strain>
    </source>
</reference>
<feature type="domain" description="AB hydrolase-1" evidence="2">
    <location>
        <begin position="72"/>
        <end position="300"/>
    </location>
</feature>
<feature type="active site" evidence="1">
    <location>
        <position position="324"/>
    </location>
</feature>
<dbReference type="SUPFAM" id="SSF53474">
    <property type="entry name" value="alpha/beta-Hydrolases"/>
    <property type="match status" value="1"/>
</dbReference>
<dbReference type="InterPro" id="IPR008220">
    <property type="entry name" value="HAT_MetX-like"/>
</dbReference>
<dbReference type="PIRSF" id="PIRSF000443">
    <property type="entry name" value="Homoser_Ac_trans"/>
    <property type="match status" value="1"/>
</dbReference>
<dbReference type="InterPro" id="IPR000073">
    <property type="entry name" value="AB_hydrolase_1"/>
</dbReference>
<dbReference type="AlphaFoldDB" id="W4LP87"/>
<dbReference type="Pfam" id="PF00561">
    <property type="entry name" value="Abhydrolase_1"/>
    <property type="match status" value="1"/>
</dbReference>
<evidence type="ECO:0000313" key="3">
    <source>
        <dbReference type="EMBL" id="ETW99873.1"/>
    </source>
</evidence>
<dbReference type="PANTHER" id="PTHR32268">
    <property type="entry name" value="HOMOSERINE O-ACETYLTRANSFERASE"/>
    <property type="match status" value="1"/>
</dbReference>
<comment type="caution">
    <text evidence="3">The sequence shown here is derived from an EMBL/GenBank/DDBJ whole genome shotgun (WGS) entry which is preliminary data.</text>
</comment>
<dbReference type="GO" id="GO:0016747">
    <property type="term" value="F:acyltransferase activity, transferring groups other than amino-acyl groups"/>
    <property type="evidence" value="ECO:0007669"/>
    <property type="project" value="InterPro"/>
</dbReference>
<dbReference type="EMBL" id="AZHW01000397">
    <property type="protein sequence ID" value="ETW99873.1"/>
    <property type="molecule type" value="Genomic_DNA"/>
</dbReference>
<dbReference type="HOGENOM" id="CLU_028760_2_0_7"/>
<name>W4LP87_ENTF1</name>
<gene>
    <name evidence="3" type="ORF">ETSY1_13420</name>
</gene>
<proteinExistence type="predicted"/>
<dbReference type="PANTHER" id="PTHR32268:SF15">
    <property type="entry name" value="HOMOSERINE ACETYLTRANSFERASE FAMILY PROTEIN (AFU_ORTHOLOGUE AFUA_1G15350)"/>
    <property type="match status" value="1"/>
</dbReference>
<dbReference type="NCBIfam" id="NF005757">
    <property type="entry name" value="PRK07581.1"/>
    <property type="match status" value="1"/>
</dbReference>
<dbReference type="PATRIC" id="fig|1429438.4.peg.2683"/>